<dbReference type="EMBL" id="PDUG01000124">
    <property type="protein sequence ID" value="PIC11341.1"/>
    <property type="molecule type" value="Genomic_DNA"/>
</dbReference>
<keyword evidence="3" id="KW-1185">Reference proteome</keyword>
<dbReference type="AlphaFoldDB" id="A0A2G5S8X9"/>
<feature type="region of interest" description="Disordered" evidence="1">
    <location>
        <begin position="1"/>
        <end position="118"/>
    </location>
</feature>
<protein>
    <submittedName>
        <fullName evidence="2">Uncharacterized protein</fullName>
    </submittedName>
</protein>
<evidence type="ECO:0000256" key="1">
    <source>
        <dbReference type="SAM" id="MobiDB-lite"/>
    </source>
</evidence>
<accession>A0A2G5S8X9</accession>
<sequence>MPEEQLARNWKQRPVMGHSKKIGVPMKSSSLKQVDQGSVEISKEKDNADRRQDLGSRRKPNGLWQYGKGYGAKGRAPPIRRGKLPRSFSKLTEHGKFGKIEESRGNPMAWVNGKNSNQ</sequence>
<organism evidence="2 3">
    <name type="scientific">Caenorhabditis nigoni</name>
    <dbReference type="NCBI Taxonomy" id="1611254"/>
    <lineage>
        <taxon>Eukaryota</taxon>
        <taxon>Metazoa</taxon>
        <taxon>Ecdysozoa</taxon>
        <taxon>Nematoda</taxon>
        <taxon>Chromadorea</taxon>
        <taxon>Rhabditida</taxon>
        <taxon>Rhabditina</taxon>
        <taxon>Rhabditomorpha</taxon>
        <taxon>Rhabditoidea</taxon>
        <taxon>Rhabditidae</taxon>
        <taxon>Peloderinae</taxon>
        <taxon>Caenorhabditis</taxon>
    </lineage>
</organism>
<comment type="caution">
    <text evidence="2">The sequence shown here is derived from an EMBL/GenBank/DDBJ whole genome shotgun (WGS) entry which is preliminary data.</text>
</comment>
<proteinExistence type="predicted"/>
<reference evidence="3" key="1">
    <citation type="submission" date="2017-10" db="EMBL/GenBank/DDBJ databases">
        <title>Rapid genome shrinkage in a self-fertile nematode reveals novel sperm competition proteins.</title>
        <authorList>
            <person name="Yin D."/>
            <person name="Schwarz E.M."/>
            <person name="Thomas C.G."/>
            <person name="Felde R.L."/>
            <person name="Korf I.F."/>
            <person name="Cutter A.D."/>
            <person name="Schartner C.M."/>
            <person name="Ralston E.J."/>
            <person name="Meyer B.J."/>
            <person name="Haag E.S."/>
        </authorList>
    </citation>
    <scope>NUCLEOTIDE SEQUENCE [LARGE SCALE GENOMIC DNA]</scope>
    <source>
        <strain evidence="3">JU1422</strain>
    </source>
</reference>
<dbReference type="Proteomes" id="UP000230233">
    <property type="component" value="Unassembled WGS sequence"/>
</dbReference>
<name>A0A2G5S8X9_9PELO</name>
<gene>
    <name evidence="2" type="ORF">B9Z55_029146</name>
</gene>
<feature type="compositionally biased region" description="Basic and acidic residues" evidence="1">
    <location>
        <begin position="41"/>
        <end position="56"/>
    </location>
</feature>
<feature type="compositionally biased region" description="Basic and acidic residues" evidence="1">
    <location>
        <begin position="91"/>
        <end position="104"/>
    </location>
</feature>
<evidence type="ECO:0000313" key="2">
    <source>
        <dbReference type="EMBL" id="PIC11341.1"/>
    </source>
</evidence>
<evidence type="ECO:0000313" key="3">
    <source>
        <dbReference type="Proteomes" id="UP000230233"/>
    </source>
</evidence>
<feature type="compositionally biased region" description="Polar residues" evidence="1">
    <location>
        <begin position="27"/>
        <end position="36"/>
    </location>
</feature>